<feature type="region of interest" description="Disordered" evidence="1">
    <location>
        <begin position="76"/>
        <end position="96"/>
    </location>
</feature>
<dbReference type="EMBL" id="AP035884">
    <property type="protein sequence ID" value="BFP55975.1"/>
    <property type="molecule type" value="Genomic_DNA"/>
</dbReference>
<gene>
    <name evidence="2" type="ORF">SCMC78_57820</name>
</gene>
<accession>A0AB33KW16</accession>
<evidence type="ECO:0000256" key="1">
    <source>
        <dbReference type="SAM" id="MobiDB-lite"/>
    </source>
</evidence>
<sequence>MGVHDQLLPGFEGDPAVVLLAGAVLWEEAGPVLAPAGDVLAALSLESEDLVVRSGDLYGLGAGVDETWPGVIAGDAEKVHPAPGRADPAVPEVEPQ</sequence>
<protein>
    <submittedName>
        <fullName evidence="2">Uncharacterized protein</fullName>
    </submittedName>
</protein>
<evidence type="ECO:0000313" key="2">
    <source>
        <dbReference type="EMBL" id="BFP55975.1"/>
    </source>
</evidence>
<name>A0AB33KW16_9ACTN</name>
<proteinExistence type="predicted"/>
<dbReference type="KEGG" id="stcm:SCMC78_57820"/>
<dbReference type="AlphaFoldDB" id="A0AB33KW16"/>
<reference evidence="2" key="1">
    <citation type="submission" date="2024-07" db="EMBL/GenBank/DDBJ databases">
        <title>Complete genome sequences of cellulolytic bacteria, Kitasatospora sp. CMC57 and Streptomyces sp. CMC78, isolated from Japanese agricultural soil.</title>
        <authorList>
            <person name="Hashimoto T."/>
            <person name="Ito M."/>
            <person name="Iwamoto M."/>
            <person name="Fukahori D."/>
            <person name="Shoda T."/>
            <person name="Sakoda M."/>
            <person name="Morohoshi T."/>
            <person name="Mitsuboshi M."/>
            <person name="Nishizawa T."/>
        </authorList>
    </citation>
    <scope>NUCLEOTIDE SEQUENCE</scope>
    <source>
        <strain evidence="2">CMC78</strain>
    </source>
</reference>
<organism evidence="2">
    <name type="scientific">Streptomyces sp. CMC78</name>
    <dbReference type="NCBI Taxonomy" id="3231512"/>
    <lineage>
        <taxon>Bacteria</taxon>
        <taxon>Bacillati</taxon>
        <taxon>Actinomycetota</taxon>
        <taxon>Actinomycetes</taxon>
        <taxon>Kitasatosporales</taxon>
        <taxon>Streptomycetaceae</taxon>
        <taxon>Streptomyces</taxon>
    </lineage>
</organism>